<evidence type="ECO:0000313" key="7">
    <source>
        <dbReference type="Proteomes" id="UP000075604"/>
    </source>
</evidence>
<reference evidence="6 7" key="1">
    <citation type="submission" date="2014-02" db="EMBL/GenBank/DDBJ databases">
        <title>The small core and large imbalanced accessory genome model reveals a collaborative survival strategy of Sorangium cellulosum strains in nature.</title>
        <authorList>
            <person name="Han K."/>
            <person name="Peng R."/>
            <person name="Blom J."/>
            <person name="Li Y.-Z."/>
        </authorList>
    </citation>
    <scope>NUCLEOTIDE SEQUENCE [LARGE SCALE GENOMIC DNA]</scope>
    <source>
        <strain evidence="5 6">So0007-03</strain>
        <strain evidence="4 7">So0157-18</strain>
    </source>
</reference>
<proteinExistence type="predicted"/>
<dbReference type="InterPro" id="IPR046342">
    <property type="entry name" value="CBS_dom_sf"/>
</dbReference>
<evidence type="ECO:0000313" key="6">
    <source>
        <dbReference type="Proteomes" id="UP000075502"/>
    </source>
</evidence>
<comment type="caution">
    <text evidence="4">The sequence shown here is derived from an EMBL/GenBank/DDBJ whole genome shotgun (WGS) entry which is preliminary data.</text>
</comment>
<name>A0A150PN46_SORCE</name>
<dbReference type="AlphaFoldDB" id="A0A150PN46"/>
<dbReference type="CDD" id="cd17775">
    <property type="entry name" value="CBS_pair_bact_arch"/>
    <property type="match status" value="1"/>
</dbReference>
<feature type="domain" description="CBS" evidence="3">
    <location>
        <begin position="73"/>
        <end position="130"/>
    </location>
</feature>
<dbReference type="Proteomes" id="UP000075502">
    <property type="component" value="Unassembled WGS sequence"/>
</dbReference>
<evidence type="ECO:0000259" key="3">
    <source>
        <dbReference type="PROSITE" id="PS51371"/>
    </source>
</evidence>
<dbReference type="PANTHER" id="PTHR43080">
    <property type="entry name" value="CBS DOMAIN-CONTAINING PROTEIN CBSX3, MITOCHONDRIAL"/>
    <property type="match status" value="1"/>
</dbReference>
<evidence type="ECO:0000256" key="1">
    <source>
        <dbReference type="ARBA" id="ARBA00023122"/>
    </source>
</evidence>
<feature type="domain" description="CBS" evidence="3">
    <location>
        <begin position="7"/>
        <end position="65"/>
    </location>
</feature>
<keyword evidence="1 2" id="KW-0129">CBS domain</keyword>
<evidence type="ECO:0000313" key="5">
    <source>
        <dbReference type="EMBL" id="KYG11134.1"/>
    </source>
</evidence>
<dbReference type="Gene3D" id="3.10.580.10">
    <property type="entry name" value="CBS-domain"/>
    <property type="match status" value="1"/>
</dbReference>
<accession>A0A150PN46</accession>
<dbReference type="InterPro" id="IPR051257">
    <property type="entry name" value="Diverse_CBS-Domain"/>
</dbReference>
<dbReference type="SMART" id="SM00116">
    <property type="entry name" value="CBS"/>
    <property type="match status" value="2"/>
</dbReference>
<dbReference type="EMBL" id="JELX01001925">
    <property type="protein sequence ID" value="KYF57125.1"/>
    <property type="molecule type" value="Genomic_DNA"/>
</dbReference>
<dbReference type="Pfam" id="PF00571">
    <property type="entry name" value="CBS"/>
    <property type="match status" value="2"/>
</dbReference>
<protein>
    <recommendedName>
        <fullName evidence="3">CBS domain-containing protein</fullName>
    </recommendedName>
</protein>
<dbReference type="PROSITE" id="PS51371">
    <property type="entry name" value="CBS"/>
    <property type="match status" value="2"/>
</dbReference>
<organism evidence="4 7">
    <name type="scientific">Sorangium cellulosum</name>
    <name type="common">Polyangium cellulosum</name>
    <dbReference type="NCBI Taxonomy" id="56"/>
    <lineage>
        <taxon>Bacteria</taxon>
        <taxon>Pseudomonadati</taxon>
        <taxon>Myxococcota</taxon>
        <taxon>Polyangia</taxon>
        <taxon>Polyangiales</taxon>
        <taxon>Polyangiaceae</taxon>
        <taxon>Sorangium</taxon>
    </lineage>
</organism>
<dbReference type="SUPFAM" id="SSF54631">
    <property type="entry name" value="CBS-domain pair"/>
    <property type="match status" value="1"/>
</dbReference>
<dbReference type="PANTHER" id="PTHR43080:SF2">
    <property type="entry name" value="CBS DOMAIN-CONTAINING PROTEIN"/>
    <property type="match status" value="1"/>
</dbReference>
<gene>
    <name evidence="4" type="ORF">BE04_44730</name>
    <name evidence="5" type="ORF">BE21_08615</name>
</gene>
<dbReference type="Proteomes" id="UP000075604">
    <property type="component" value="Unassembled WGS sequence"/>
</dbReference>
<dbReference type="InterPro" id="IPR000644">
    <property type="entry name" value="CBS_dom"/>
</dbReference>
<evidence type="ECO:0000313" key="4">
    <source>
        <dbReference type="EMBL" id="KYF57125.1"/>
    </source>
</evidence>
<sequence length="145" mass="15588">MSLIEFCRRDVVTVRPEASVGAAAELLVDQGVGALVVVADGTRPVGVVTDRDLVLRVMAAERDPERTTIADVMSQPAITAGPLDRLEATTARMRELGVRRMPVVSPDGELIGLLSADDLIDLFGRELHDLGEAVRKEVTASQQRS</sequence>
<dbReference type="EMBL" id="JEME01000125">
    <property type="protein sequence ID" value="KYG11134.1"/>
    <property type="molecule type" value="Genomic_DNA"/>
</dbReference>
<evidence type="ECO:0000256" key="2">
    <source>
        <dbReference type="PROSITE-ProRule" id="PRU00703"/>
    </source>
</evidence>